<dbReference type="AlphaFoldDB" id="A0A915D5B3"/>
<evidence type="ECO:0000313" key="4">
    <source>
        <dbReference type="WBParaSite" id="jg15550"/>
    </source>
</evidence>
<evidence type="ECO:0000256" key="1">
    <source>
        <dbReference type="SAM" id="MobiDB-lite"/>
    </source>
</evidence>
<dbReference type="Pfam" id="PF10545">
    <property type="entry name" value="MADF_DNA_bdg"/>
    <property type="match status" value="1"/>
</dbReference>
<name>A0A915D5B3_9BILA</name>
<evidence type="ECO:0000259" key="2">
    <source>
        <dbReference type="Pfam" id="PF10545"/>
    </source>
</evidence>
<protein>
    <submittedName>
        <fullName evidence="4">MADF domain-containing protein</fullName>
    </submittedName>
</protein>
<evidence type="ECO:0000313" key="3">
    <source>
        <dbReference type="Proteomes" id="UP000887574"/>
    </source>
</evidence>
<organism evidence="3 4">
    <name type="scientific">Ditylenchus dipsaci</name>
    <dbReference type="NCBI Taxonomy" id="166011"/>
    <lineage>
        <taxon>Eukaryota</taxon>
        <taxon>Metazoa</taxon>
        <taxon>Ecdysozoa</taxon>
        <taxon>Nematoda</taxon>
        <taxon>Chromadorea</taxon>
        <taxon>Rhabditida</taxon>
        <taxon>Tylenchina</taxon>
        <taxon>Tylenchomorpha</taxon>
        <taxon>Sphaerularioidea</taxon>
        <taxon>Anguinidae</taxon>
        <taxon>Anguininae</taxon>
        <taxon>Ditylenchus</taxon>
    </lineage>
</organism>
<dbReference type="InterPro" id="IPR006578">
    <property type="entry name" value="MADF-dom"/>
</dbReference>
<keyword evidence="3" id="KW-1185">Reference proteome</keyword>
<feature type="region of interest" description="Disordered" evidence="1">
    <location>
        <begin position="208"/>
        <end position="237"/>
    </location>
</feature>
<reference evidence="4" key="1">
    <citation type="submission" date="2022-11" db="UniProtKB">
        <authorList>
            <consortium name="WormBaseParasite"/>
        </authorList>
    </citation>
    <scope>IDENTIFICATION</scope>
</reference>
<accession>A0A915D5B3</accession>
<dbReference type="WBParaSite" id="jg15550">
    <property type="protein sequence ID" value="jg15550"/>
    <property type="gene ID" value="jg15550"/>
</dbReference>
<dbReference type="Proteomes" id="UP000887574">
    <property type="component" value="Unplaced"/>
</dbReference>
<proteinExistence type="predicted"/>
<sequence>MSMPWFIHSSPAQENGKLMWALSHLLFDMVSRLVVPLFNGFFMLLSQCANVVQSRQSYPLLPVLSWLDQQIVLSKMASDDDYTSALITAVAKRPLLYNVHLADYKNKNKKGEAFKEVQQEMRQAGCHEQQVQGTYKNSKLSGKRKFCFQSSLHLDEEESDEDRCLAFDDDDSHRESTLDQLLNQKRVKLENPLGDIDTLAATLAIQNSSSSTTDGSNRTPSPIFQNTLSADNGSTDQQSRINPLNLLSQQEIDSFQQKCQEMDKSCFAIDPSSLLFGAAPPSQNALFGQLVANELDKLAETTNINLSEPNYYFCWHRQQTHRLSTFPILLLTNYCLA</sequence>
<feature type="domain" description="MADF" evidence="2">
    <location>
        <begin position="86"/>
        <end position="134"/>
    </location>
</feature>